<evidence type="ECO:0000313" key="4">
    <source>
        <dbReference type="EMBL" id="PRR73226.1"/>
    </source>
</evidence>
<dbReference type="PROSITE" id="PS50111">
    <property type="entry name" value="CHEMOTAXIS_TRANSDUC_2"/>
    <property type="match status" value="1"/>
</dbReference>
<dbReference type="Gene3D" id="3.40.50.2300">
    <property type="match status" value="1"/>
</dbReference>
<sequence>MENIMFVAISENMADMARRVSGEMGLNIPIIVSEMEEVEDLVRRSPDIEVFISRGETARLLQRFSNKPVVYITCSTTDILEPVQRLTSSGIDRIAVIGSPFLIGEGSYDYKIGNTEIYMRSYELEELDYLASYLQEKGIHWVVSGAIDLKVTEKYNLKVEPLNTKLPSIKRALLEAVKIGKAQKDERLREREKAEEIGDYAAKLYVAIEQSAAAVEELASSSEELAAASQEAANVATKAFEDVNNTSEILQIIQRVAKQINLLGLNAAIEASRAGENGRGFSVVATEVRKLAKESNMSASKIDNMLNQFRSSVETVLQNIEQSNTISQEQAKSNQNIAYMLDNLRDVGRKLMDMSERKS</sequence>
<accession>A0A2T0ASK3</accession>
<dbReference type="SUPFAM" id="SSF159800">
    <property type="entry name" value="PrpR receptor domain-like"/>
    <property type="match status" value="1"/>
</dbReference>
<dbReference type="RefSeq" id="WP_106024306.1">
    <property type="nucleotide sequence ID" value="NZ_PVXN01000031.1"/>
</dbReference>
<dbReference type="PANTHER" id="PTHR32089:SF112">
    <property type="entry name" value="LYSOZYME-LIKE PROTEIN-RELATED"/>
    <property type="match status" value="1"/>
</dbReference>
<keyword evidence="5" id="KW-1185">Reference proteome</keyword>
<evidence type="ECO:0000313" key="5">
    <source>
        <dbReference type="Proteomes" id="UP000239614"/>
    </source>
</evidence>
<keyword evidence="1 2" id="KW-0807">Transducer</keyword>
<evidence type="ECO:0000256" key="1">
    <source>
        <dbReference type="ARBA" id="ARBA00023224"/>
    </source>
</evidence>
<dbReference type="SMART" id="SM00283">
    <property type="entry name" value="MA"/>
    <property type="match status" value="1"/>
</dbReference>
<feature type="domain" description="Methyl-accepting transducer" evidence="3">
    <location>
        <begin position="192"/>
        <end position="359"/>
    </location>
</feature>
<dbReference type="Pfam" id="PF06506">
    <property type="entry name" value="PrpR_N"/>
    <property type="match status" value="1"/>
</dbReference>
<protein>
    <submittedName>
        <fullName evidence="4">Putative sensory transducer protein YfmS</fullName>
    </submittedName>
</protein>
<dbReference type="SUPFAM" id="SSF58104">
    <property type="entry name" value="Methyl-accepting chemotaxis protein (MCP) signaling domain"/>
    <property type="match status" value="1"/>
</dbReference>
<comment type="caution">
    <text evidence="4">The sequence shown here is derived from an EMBL/GenBank/DDBJ whole genome shotgun (WGS) entry which is preliminary data.</text>
</comment>
<dbReference type="GO" id="GO:0016020">
    <property type="term" value="C:membrane"/>
    <property type="evidence" value="ECO:0007669"/>
    <property type="project" value="InterPro"/>
</dbReference>
<dbReference type="EMBL" id="PVXN01000031">
    <property type="protein sequence ID" value="PRR73226.1"/>
    <property type="molecule type" value="Genomic_DNA"/>
</dbReference>
<dbReference type="Proteomes" id="UP000239614">
    <property type="component" value="Unassembled WGS sequence"/>
</dbReference>
<dbReference type="OrthoDB" id="3192at2"/>
<reference evidence="4 5" key="1">
    <citation type="submission" date="2018-03" db="EMBL/GenBank/DDBJ databases">
        <title>Genome sequence of Clostridium thermopalmarium DSM 5974.</title>
        <authorList>
            <person name="Poehlein A."/>
            <person name="Daniel R."/>
        </authorList>
    </citation>
    <scope>NUCLEOTIDE SEQUENCE [LARGE SCALE GENOMIC DNA]</scope>
    <source>
        <strain evidence="4 5">DSM 5974</strain>
    </source>
</reference>
<dbReference type="GO" id="GO:0003677">
    <property type="term" value="F:DNA binding"/>
    <property type="evidence" value="ECO:0007669"/>
    <property type="project" value="InterPro"/>
</dbReference>
<dbReference type="InterPro" id="IPR004089">
    <property type="entry name" value="MCPsignal_dom"/>
</dbReference>
<dbReference type="AlphaFoldDB" id="A0A2T0ASK3"/>
<dbReference type="Gene3D" id="1.10.287.950">
    <property type="entry name" value="Methyl-accepting chemotaxis protein"/>
    <property type="match status" value="1"/>
</dbReference>
<dbReference type="Gene3D" id="3.40.50.10660">
    <property type="entry name" value="PrpR receptor domain-like"/>
    <property type="match status" value="1"/>
</dbReference>
<dbReference type="PANTHER" id="PTHR32089">
    <property type="entry name" value="METHYL-ACCEPTING CHEMOTAXIS PROTEIN MCPB"/>
    <property type="match status" value="1"/>
</dbReference>
<evidence type="ECO:0000256" key="2">
    <source>
        <dbReference type="PROSITE-ProRule" id="PRU00284"/>
    </source>
</evidence>
<dbReference type="GO" id="GO:0005524">
    <property type="term" value="F:ATP binding"/>
    <property type="evidence" value="ECO:0007669"/>
    <property type="project" value="InterPro"/>
</dbReference>
<dbReference type="InterPro" id="IPR010524">
    <property type="entry name" value="Sig_transdc_resp-reg_PrpR_N"/>
</dbReference>
<name>A0A2T0ASK3_9CLOT</name>
<organism evidence="4 5">
    <name type="scientific">Clostridium thermopalmarium DSM 5974</name>
    <dbReference type="NCBI Taxonomy" id="1121340"/>
    <lineage>
        <taxon>Bacteria</taxon>
        <taxon>Bacillati</taxon>
        <taxon>Bacillota</taxon>
        <taxon>Clostridia</taxon>
        <taxon>Eubacteriales</taxon>
        <taxon>Clostridiaceae</taxon>
        <taxon>Clostridium</taxon>
    </lineage>
</organism>
<dbReference type="Pfam" id="PF00015">
    <property type="entry name" value="MCPsignal"/>
    <property type="match status" value="1"/>
</dbReference>
<dbReference type="GO" id="GO:0000156">
    <property type="term" value="F:phosphorelay response regulator activity"/>
    <property type="evidence" value="ECO:0007669"/>
    <property type="project" value="InterPro"/>
</dbReference>
<gene>
    <name evidence="4" type="primary">yfmS_2</name>
    <name evidence="4" type="ORF">CPAL_13460</name>
</gene>
<proteinExistence type="predicted"/>
<evidence type="ECO:0000259" key="3">
    <source>
        <dbReference type="PROSITE" id="PS50111"/>
    </source>
</evidence>